<feature type="region of interest" description="Disordered" evidence="1">
    <location>
        <begin position="555"/>
        <end position="607"/>
    </location>
</feature>
<dbReference type="Proteomes" id="UP000092443">
    <property type="component" value="Unplaced"/>
</dbReference>
<feature type="region of interest" description="Disordered" evidence="1">
    <location>
        <begin position="438"/>
        <end position="465"/>
    </location>
</feature>
<proteinExistence type="predicted"/>
<organism evidence="3 4">
    <name type="scientific">Glossina fuscipes</name>
    <dbReference type="NCBI Taxonomy" id="7396"/>
    <lineage>
        <taxon>Eukaryota</taxon>
        <taxon>Metazoa</taxon>
        <taxon>Ecdysozoa</taxon>
        <taxon>Arthropoda</taxon>
        <taxon>Hexapoda</taxon>
        <taxon>Insecta</taxon>
        <taxon>Pterygota</taxon>
        <taxon>Neoptera</taxon>
        <taxon>Endopterygota</taxon>
        <taxon>Diptera</taxon>
        <taxon>Brachycera</taxon>
        <taxon>Muscomorpha</taxon>
        <taxon>Hippoboscoidea</taxon>
        <taxon>Glossinidae</taxon>
        <taxon>Glossina</taxon>
    </lineage>
</organism>
<dbReference type="GeneID" id="119634760"/>
<sequence>MAKIMASSCKYKPFAKQRCNRFAGFQPKQPQHQQHIIFVIMLLAVLILPYHFSLAEETTTLTTAFSTSSSFEECTTTNVVDLTTIQTNNDDIHMIRSKQEQQPKANATNTINNETHIEGQVKIETEEHAINKENSVNEITLVLNGDFADTRTISGNEPTYEDQAVNAMPPHVEENYSENINQTSEENADDVDNDIFSILEERPGNKKSSDFNNTHMETFASFTENLEESIRNSVKNEIEMEQHLEPSPVLEILKDIPEPEIREILKEDLRIDPKILDENTVKWRREKNRSFETESDHNRIPQPQPAIKNILTQELSSQMEKESLKALENAREIRNPNLEQDHQLGQRVKQMNIRQNTAELNLLDEVRKNRDDDDDDASSTEQSKNNDIKPYKEEIDEEVEGSGLKSDIYLQIAENSSEIRLDKTTHITDMVELEHLEAKKSSSEENDSLSVVLEESLTSSLPEPDEQQNLLNLEREEAASAAQQELEEATTLTTEQTEHIVIKKVLDMKDILEMQPQIAETTLPLEEKEEYGNYANYSDEPNDLEFVTGKIKAQESVEKKSQEEEEEEQEEVQKNINEVEWGSGVGEDSYNKFASWPEEDDSINEKKLKNIDFTDRSQNNLEINSDNQSHLLSTEKLETHKSNDTDDQIPIWPPTSDVLNSNEKEISEAEEITVIIPSEYDENEKEHQTLTETQSYLKSDEPENRSQDESSQLDEDNKKVNSLQDEHKRVENVFNIKQEEDEKDKFWLSTTEYLSRHSTENALIISTHMAITPLGVDLFTHDIRSTTENSLDIEYSSRTAKGSRSINTAINQRTATLFETYPPRDAGQTFNNNLAAETSSGIGKALPVSINDGTSRSTVIIILSSGTAFLFIIVSVTIFLISFQRQHGTLDIEMQERNCGKDNLDEEDAETFTKLLEIELPSQVAVALEETEECL</sequence>
<keyword evidence="3" id="KW-1185">Reference proteome</keyword>
<evidence type="ECO:0000313" key="4">
    <source>
        <dbReference type="RefSeq" id="XP_037885038.1"/>
    </source>
</evidence>
<evidence type="ECO:0000313" key="3">
    <source>
        <dbReference type="Proteomes" id="UP000092443"/>
    </source>
</evidence>
<feature type="compositionally biased region" description="Basic and acidic residues" evidence="1">
    <location>
        <begin position="715"/>
        <end position="726"/>
    </location>
</feature>
<feature type="region of interest" description="Disordered" evidence="1">
    <location>
        <begin position="639"/>
        <end position="659"/>
    </location>
</feature>
<evidence type="ECO:0000256" key="2">
    <source>
        <dbReference type="SAM" id="Phobius"/>
    </source>
</evidence>
<protein>
    <submittedName>
        <fullName evidence="4">SUN domain-containing protein 2</fullName>
    </submittedName>
</protein>
<keyword evidence="2" id="KW-1133">Transmembrane helix</keyword>
<keyword evidence="2" id="KW-0472">Membrane</keyword>
<feature type="transmembrane region" description="Helical" evidence="2">
    <location>
        <begin position="35"/>
        <end position="52"/>
    </location>
</feature>
<feature type="region of interest" description="Disordered" evidence="1">
    <location>
        <begin position="359"/>
        <end position="400"/>
    </location>
</feature>
<feature type="compositionally biased region" description="Low complexity" evidence="1">
    <location>
        <begin position="448"/>
        <end position="465"/>
    </location>
</feature>
<name>A0A8U0WIW4_9MUSC</name>
<feature type="region of interest" description="Disordered" evidence="1">
    <location>
        <begin position="287"/>
        <end position="306"/>
    </location>
</feature>
<feature type="region of interest" description="Disordered" evidence="1">
    <location>
        <begin position="677"/>
        <end position="726"/>
    </location>
</feature>
<feature type="compositionally biased region" description="Basic and acidic residues" evidence="1">
    <location>
        <begin position="384"/>
        <end position="393"/>
    </location>
</feature>
<keyword evidence="2" id="KW-0812">Transmembrane</keyword>
<feature type="compositionally biased region" description="Basic and acidic residues" evidence="1">
    <location>
        <begin position="287"/>
        <end position="299"/>
    </location>
</feature>
<feature type="transmembrane region" description="Helical" evidence="2">
    <location>
        <begin position="859"/>
        <end position="881"/>
    </location>
</feature>
<evidence type="ECO:0000256" key="1">
    <source>
        <dbReference type="SAM" id="MobiDB-lite"/>
    </source>
</evidence>
<dbReference type="RefSeq" id="XP_037885038.1">
    <property type="nucleotide sequence ID" value="XM_038029110.1"/>
</dbReference>
<feature type="compositionally biased region" description="Basic and acidic residues" evidence="1">
    <location>
        <begin position="698"/>
        <end position="708"/>
    </location>
</feature>
<dbReference type="AlphaFoldDB" id="A0A8U0WIW4"/>
<accession>A0A8U0WIW4</accession>
<reference evidence="4" key="1">
    <citation type="submission" date="2025-08" db="UniProtKB">
        <authorList>
            <consortium name="RefSeq"/>
        </authorList>
    </citation>
    <scope>IDENTIFICATION</scope>
    <source>
        <tissue evidence="4">Whole body pupa</tissue>
    </source>
</reference>
<dbReference type="KEGG" id="gfs:119634760"/>
<gene>
    <name evidence="4" type="primary">LOC119634760</name>
</gene>